<name>A0A484GZV5_SOUCH</name>
<keyword evidence="2" id="KW-1185">Reference proteome</keyword>
<dbReference type="EMBL" id="QWLN02001567">
    <property type="protein sequence ID" value="TEA41168.1"/>
    <property type="molecule type" value="Genomic_DNA"/>
</dbReference>
<sequence>MGATTSTPKDSPLGCILANW</sequence>
<accession>A0A484GZV5</accession>
<reference evidence="1 2" key="1">
    <citation type="journal article" date="2018" name="Genomics">
        <title>Molecular footprints of inshore aquatic adaptation in Indo-Pacific humpback dolphin (Sousa chinensis).</title>
        <authorList>
            <person name="Ming Y."/>
            <person name="Jian J."/>
            <person name="Yu F."/>
            <person name="Yu X."/>
            <person name="Wang J."/>
            <person name="Liu W."/>
        </authorList>
    </citation>
    <scope>NUCLEOTIDE SEQUENCE [LARGE SCALE GENOMIC DNA]</scope>
    <source>
        <strain evidence="1">MY-2018</strain>
        <tissue evidence="1">Skin</tissue>
    </source>
</reference>
<comment type="caution">
    <text evidence="1">The sequence shown here is derived from an EMBL/GenBank/DDBJ whole genome shotgun (WGS) entry which is preliminary data.</text>
</comment>
<feature type="non-terminal residue" evidence="1">
    <location>
        <position position="20"/>
    </location>
</feature>
<dbReference type="Proteomes" id="UP000295264">
    <property type="component" value="Unassembled WGS sequence"/>
</dbReference>
<proteinExistence type="predicted"/>
<organism evidence="1 2">
    <name type="scientific">Sousa chinensis</name>
    <name type="common">Indo-pacific humpbacked dolphin</name>
    <name type="synonym">Steno chinensis</name>
    <dbReference type="NCBI Taxonomy" id="103600"/>
    <lineage>
        <taxon>Eukaryota</taxon>
        <taxon>Metazoa</taxon>
        <taxon>Chordata</taxon>
        <taxon>Craniata</taxon>
        <taxon>Vertebrata</taxon>
        <taxon>Euteleostomi</taxon>
        <taxon>Mammalia</taxon>
        <taxon>Eutheria</taxon>
        <taxon>Laurasiatheria</taxon>
        <taxon>Artiodactyla</taxon>
        <taxon>Whippomorpha</taxon>
        <taxon>Cetacea</taxon>
        <taxon>Odontoceti</taxon>
        <taxon>Delphinidae</taxon>
        <taxon>Sousa</taxon>
    </lineage>
</organism>
<gene>
    <name evidence="1" type="ORF">DBR06_SOUSAS5610019</name>
</gene>
<protein>
    <submittedName>
        <fullName evidence="1">Uncharacterized protein</fullName>
    </submittedName>
</protein>
<dbReference type="AlphaFoldDB" id="A0A484GZV5"/>
<evidence type="ECO:0000313" key="1">
    <source>
        <dbReference type="EMBL" id="TEA41168.1"/>
    </source>
</evidence>
<evidence type="ECO:0000313" key="2">
    <source>
        <dbReference type="Proteomes" id="UP000295264"/>
    </source>
</evidence>